<protein>
    <submittedName>
        <fullName evidence="2">Uncharacterized protein</fullName>
    </submittedName>
</protein>
<gene>
    <name evidence="2" type="ORF">F0562_025898</name>
</gene>
<feature type="transmembrane region" description="Helical" evidence="1">
    <location>
        <begin position="29"/>
        <end position="51"/>
    </location>
</feature>
<keyword evidence="3" id="KW-1185">Reference proteome</keyword>
<accession>A0A5J5B9Z1</accession>
<dbReference type="GO" id="GO:0046527">
    <property type="term" value="F:glucosyltransferase activity"/>
    <property type="evidence" value="ECO:0007669"/>
    <property type="project" value="TreeGrafter"/>
</dbReference>
<name>A0A5J5B9Z1_9ASTE</name>
<dbReference type="AlphaFoldDB" id="A0A5J5B9Z1"/>
<keyword evidence="1" id="KW-1133">Transmembrane helix</keyword>
<dbReference type="GO" id="GO:0005886">
    <property type="term" value="C:plasma membrane"/>
    <property type="evidence" value="ECO:0007669"/>
    <property type="project" value="TreeGrafter"/>
</dbReference>
<feature type="transmembrane region" description="Helical" evidence="1">
    <location>
        <begin position="78"/>
        <end position="94"/>
    </location>
</feature>
<dbReference type="EMBL" id="CM018037">
    <property type="protein sequence ID" value="KAA8539206.1"/>
    <property type="molecule type" value="Genomic_DNA"/>
</dbReference>
<keyword evidence="1" id="KW-0472">Membrane</keyword>
<keyword evidence="1" id="KW-0812">Transmembrane</keyword>
<reference evidence="2 3" key="1">
    <citation type="submission" date="2019-09" db="EMBL/GenBank/DDBJ databases">
        <title>A chromosome-level genome assembly of the Chinese tupelo Nyssa sinensis.</title>
        <authorList>
            <person name="Yang X."/>
            <person name="Kang M."/>
            <person name="Yang Y."/>
            <person name="Xiong H."/>
            <person name="Wang M."/>
            <person name="Zhang Z."/>
            <person name="Wang Z."/>
            <person name="Wu H."/>
            <person name="Ma T."/>
            <person name="Liu J."/>
            <person name="Xi Z."/>
        </authorList>
    </citation>
    <scope>NUCLEOTIDE SEQUENCE [LARGE SCALE GENOMIC DNA]</scope>
    <source>
        <strain evidence="2">J267</strain>
        <tissue evidence="2">Leaf</tissue>
    </source>
</reference>
<dbReference type="PANTHER" id="PTHR12741:SF106">
    <property type="entry name" value="CALLOSE SYNTHASE 5"/>
    <property type="match status" value="1"/>
</dbReference>
<organism evidence="2 3">
    <name type="scientific">Nyssa sinensis</name>
    <dbReference type="NCBI Taxonomy" id="561372"/>
    <lineage>
        <taxon>Eukaryota</taxon>
        <taxon>Viridiplantae</taxon>
        <taxon>Streptophyta</taxon>
        <taxon>Embryophyta</taxon>
        <taxon>Tracheophyta</taxon>
        <taxon>Spermatophyta</taxon>
        <taxon>Magnoliopsida</taxon>
        <taxon>eudicotyledons</taxon>
        <taxon>Gunneridae</taxon>
        <taxon>Pentapetalae</taxon>
        <taxon>asterids</taxon>
        <taxon>Cornales</taxon>
        <taxon>Nyssaceae</taxon>
        <taxon>Nyssa</taxon>
    </lineage>
</organism>
<sequence>METMSTEKPRIYIGRGMHESQFVLIKYTLFWVLLLCSKFAFTFFVTIKPMIKPTKDIMSIRHVQYAWHEFFPNAKNNFGALISLWAPVILVYFMDTQIWYAVFSTLCGGVIGAFDRLGEIWQTW</sequence>
<proteinExistence type="predicted"/>
<dbReference type="Proteomes" id="UP000325577">
    <property type="component" value="Linkage Group LG14"/>
</dbReference>
<dbReference type="PANTHER" id="PTHR12741">
    <property type="entry name" value="LYST-INTERACTING PROTEIN LIP5 DOPAMINE RESPONSIVE PROTEIN DRG-1"/>
    <property type="match status" value="1"/>
</dbReference>
<evidence type="ECO:0000256" key="1">
    <source>
        <dbReference type="SAM" id="Phobius"/>
    </source>
</evidence>
<evidence type="ECO:0000313" key="2">
    <source>
        <dbReference type="EMBL" id="KAA8539206.1"/>
    </source>
</evidence>
<evidence type="ECO:0000313" key="3">
    <source>
        <dbReference type="Proteomes" id="UP000325577"/>
    </source>
</evidence>
<dbReference type="OrthoDB" id="1699725at2759"/>